<gene>
    <name evidence="3" type="ORF">TCLT_LOCUS1781</name>
</gene>
<evidence type="ECO:0000256" key="1">
    <source>
        <dbReference type="ARBA" id="ARBA00022729"/>
    </source>
</evidence>
<protein>
    <submittedName>
        <fullName evidence="5">Thioredoxin domain-containing protein</fullName>
    </submittedName>
</protein>
<dbReference type="STRING" id="103827.A0A0N5CNL7"/>
<dbReference type="InterPro" id="IPR051099">
    <property type="entry name" value="AGR/TXD"/>
</dbReference>
<organism evidence="5">
    <name type="scientific">Thelazia callipaeda</name>
    <name type="common">Oriental eyeworm</name>
    <name type="synonym">Parasitic nematode</name>
    <dbReference type="NCBI Taxonomy" id="103827"/>
    <lineage>
        <taxon>Eukaryota</taxon>
        <taxon>Metazoa</taxon>
        <taxon>Ecdysozoa</taxon>
        <taxon>Nematoda</taxon>
        <taxon>Chromadorea</taxon>
        <taxon>Rhabditida</taxon>
        <taxon>Spirurina</taxon>
        <taxon>Spiruromorpha</taxon>
        <taxon>Thelazioidea</taxon>
        <taxon>Thelaziidae</taxon>
        <taxon>Thelazia</taxon>
    </lineage>
</organism>
<proteinExistence type="predicted"/>
<dbReference type="OrthoDB" id="262308at2759"/>
<dbReference type="WBParaSite" id="TCLT_0000178001-mRNA-1">
    <property type="protein sequence ID" value="TCLT_0000178001-mRNA-1"/>
    <property type="gene ID" value="TCLT_0000178001"/>
</dbReference>
<keyword evidence="4" id="KW-1185">Reference proteome</keyword>
<dbReference type="Gene3D" id="3.40.30.10">
    <property type="entry name" value="Glutaredoxin"/>
    <property type="match status" value="1"/>
</dbReference>
<evidence type="ECO:0000313" key="3">
    <source>
        <dbReference type="EMBL" id="VDM97397.1"/>
    </source>
</evidence>
<evidence type="ECO:0000313" key="5">
    <source>
        <dbReference type="WBParaSite" id="TCLT_0000178001-mRNA-1"/>
    </source>
</evidence>
<sequence length="154" mass="18148">MYKGGFFCTITVAVITQCLAFTSSLNGINWLPYSVALSAAKSQNKPIFVLVYNDYCTQYEKLKNEIEKSPYLQEFQELSNKFVMTNVADKEIREPDDKEFTPDGHYKPRIVFLNKNGRRISTVTNSRFKKYLHFYDRLDDIVRDMKKILLYHNY</sequence>
<dbReference type="Proteomes" id="UP000276776">
    <property type="component" value="Unassembled WGS sequence"/>
</dbReference>
<dbReference type="PANTHER" id="PTHR15337:SF11">
    <property type="entry name" value="THIOREDOXIN DOMAIN-CONTAINING PROTEIN"/>
    <property type="match status" value="1"/>
</dbReference>
<dbReference type="OMA" id="CFGDHIH"/>
<evidence type="ECO:0000256" key="2">
    <source>
        <dbReference type="SAM" id="SignalP"/>
    </source>
</evidence>
<name>A0A0N5CNL7_THECL</name>
<dbReference type="Pfam" id="PF13899">
    <property type="entry name" value="Thioredoxin_7"/>
    <property type="match status" value="1"/>
</dbReference>
<feature type="chain" id="PRO_5043126261" evidence="2">
    <location>
        <begin position="21"/>
        <end position="154"/>
    </location>
</feature>
<evidence type="ECO:0000313" key="4">
    <source>
        <dbReference type="Proteomes" id="UP000276776"/>
    </source>
</evidence>
<dbReference type="AlphaFoldDB" id="A0A0N5CNL7"/>
<keyword evidence="1 2" id="KW-0732">Signal</keyword>
<reference evidence="5" key="1">
    <citation type="submission" date="2017-02" db="UniProtKB">
        <authorList>
            <consortium name="WormBaseParasite"/>
        </authorList>
    </citation>
    <scope>IDENTIFICATION</scope>
</reference>
<accession>A0A0N5CNL7</accession>
<reference evidence="3 4" key="2">
    <citation type="submission" date="2018-11" db="EMBL/GenBank/DDBJ databases">
        <authorList>
            <consortium name="Pathogen Informatics"/>
        </authorList>
    </citation>
    <scope>NUCLEOTIDE SEQUENCE [LARGE SCALE GENOMIC DNA]</scope>
</reference>
<dbReference type="SUPFAM" id="SSF52833">
    <property type="entry name" value="Thioredoxin-like"/>
    <property type="match status" value="1"/>
</dbReference>
<feature type="signal peptide" evidence="2">
    <location>
        <begin position="1"/>
        <end position="20"/>
    </location>
</feature>
<dbReference type="InterPro" id="IPR036249">
    <property type="entry name" value="Thioredoxin-like_sf"/>
</dbReference>
<dbReference type="EMBL" id="UYYF01000267">
    <property type="protein sequence ID" value="VDM97397.1"/>
    <property type="molecule type" value="Genomic_DNA"/>
</dbReference>
<dbReference type="PANTHER" id="PTHR15337">
    <property type="entry name" value="ANTERIOR GRADIENT PROTEIN-RELATED"/>
    <property type="match status" value="1"/>
</dbReference>